<dbReference type="AlphaFoldDB" id="A0A8H7CNC6"/>
<feature type="transmembrane region" description="Helical" evidence="1">
    <location>
        <begin position="86"/>
        <end position="105"/>
    </location>
</feature>
<feature type="transmembrane region" description="Helical" evidence="1">
    <location>
        <begin position="111"/>
        <end position="134"/>
    </location>
</feature>
<keyword evidence="1" id="KW-0812">Transmembrane</keyword>
<evidence type="ECO:0000313" key="3">
    <source>
        <dbReference type="Proteomes" id="UP000620124"/>
    </source>
</evidence>
<dbReference type="OrthoDB" id="2868222at2759"/>
<sequence>MKIANFYNLGLALSVVQWVFGWWTVAHMPAASEVKYAEGLTYRSFLNLTSNGALYSSVGWVFLIIMARWKRADPQPRRAGTHFRVILIYTFYRIFIAIRCVLGGFGSFTCAPLGVLVFLPVVEILIGLSAAFMVRHRAIARHGKEKIEVPPPPPKFAAAWTLGEVMELDHTPALPAEGTIELKV</sequence>
<proteinExistence type="predicted"/>
<feature type="transmembrane region" description="Helical" evidence="1">
    <location>
        <begin position="45"/>
        <end position="65"/>
    </location>
</feature>
<organism evidence="2 3">
    <name type="scientific">Mycena venus</name>
    <dbReference type="NCBI Taxonomy" id="2733690"/>
    <lineage>
        <taxon>Eukaryota</taxon>
        <taxon>Fungi</taxon>
        <taxon>Dikarya</taxon>
        <taxon>Basidiomycota</taxon>
        <taxon>Agaricomycotina</taxon>
        <taxon>Agaricomycetes</taxon>
        <taxon>Agaricomycetidae</taxon>
        <taxon>Agaricales</taxon>
        <taxon>Marasmiineae</taxon>
        <taxon>Mycenaceae</taxon>
        <taxon>Mycena</taxon>
    </lineage>
</organism>
<accession>A0A8H7CNC6</accession>
<keyword evidence="3" id="KW-1185">Reference proteome</keyword>
<gene>
    <name evidence="2" type="ORF">MVEN_01702200</name>
</gene>
<comment type="caution">
    <text evidence="2">The sequence shown here is derived from an EMBL/GenBank/DDBJ whole genome shotgun (WGS) entry which is preliminary data.</text>
</comment>
<dbReference type="Proteomes" id="UP000620124">
    <property type="component" value="Unassembled WGS sequence"/>
</dbReference>
<keyword evidence="1" id="KW-0472">Membrane</keyword>
<dbReference type="EMBL" id="JACAZI010000015">
    <property type="protein sequence ID" value="KAF7344124.1"/>
    <property type="molecule type" value="Genomic_DNA"/>
</dbReference>
<evidence type="ECO:0000313" key="2">
    <source>
        <dbReference type="EMBL" id="KAF7344124.1"/>
    </source>
</evidence>
<feature type="transmembrane region" description="Helical" evidence="1">
    <location>
        <begin position="7"/>
        <end position="25"/>
    </location>
</feature>
<evidence type="ECO:0000256" key="1">
    <source>
        <dbReference type="SAM" id="Phobius"/>
    </source>
</evidence>
<reference evidence="2" key="1">
    <citation type="submission" date="2020-05" db="EMBL/GenBank/DDBJ databases">
        <title>Mycena genomes resolve the evolution of fungal bioluminescence.</title>
        <authorList>
            <person name="Tsai I.J."/>
        </authorList>
    </citation>
    <scope>NUCLEOTIDE SEQUENCE</scope>
    <source>
        <strain evidence="2">CCC161011</strain>
    </source>
</reference>
<name>A0A8H7CNC6_9AGAR</name>
<keyword evidence="1" id="KW-1133">Transmembrane helix</keyword>
<protein>
    <submittedName>
        <fullName evidence="2">Uncharacterized protein</fullName>
    </submittedName>
</protein>